<reference evidence="1" key="1">
    <citation type="journal article" date="2015" name="Nature">
        <title>Complex archaea that bridge the gap between prokaryotes and eukaryotes.</title>
        <authorList>
            <person name="Spang A."/>
            <person name="Saw J.H."/>
            <person name="Jorgensen S.L."/>
            <person name="Zaremba-Niedzwiedzka K."/>
            <person name="Martijn J."/>
            <person name="Lind A.E."/>
            <person name="van Eijk R."/>
            <person name="Schleper C."/>
            <person name="Guy L."/>
            <person name="Ettema T.J."/>
        </authorList>
    </citation>
    <scope>NUCLEOTIDE SEQUENCE</scope>
</reference>
<dbReference type="AlphaFoldDB" id="A0A0F9F1T6"/>
<comment type="caution">
    <text evidence="1">The sequence shown here is derived from an EMBL/GenBank/DDBJ whole genome shotgun (WGS) entry which is preliminary data.</text>
</comment>
<organism evidence="1">
    <name type="scientific">marine sediment metagenome</name>
    <dbReference type="NCBI Taxonomy" id="412755"/>
    <lineage>
        <taxon>unclassified sequences</taxon>
        <taxon>metagenomes</taxon>
        <taxon>ecological metagenomes</taxon>
    </lineage>
</organism>
<proteinExistence type="predicted"/>
<gene>
    <name evidence="1" type="ORF">LCGC14_2084840</name>
</gene>
<accession>A0A0F9F1T6</accession>
<dbReference type="EMBL" id="LAZR01025273">
    <property type="protein sequence ID" value="KKL72451.1"/>
    <property type="molecule type" value="Genomic_DNA"/>
</dbReference>
<protein>
    <submittedName>
        <fullName evidence="1">Uncharacterized protein</fullName>
    </submittedName>
</protein>
<evidence type="ECO:0000313" key="1">
    <source>
        <dbReference type="EMBL" id="KKL72451.1"/>
    </source>
</evidence>
<feature type="non-terminal residue" evidence="1">
    <location>
        <position position="21"/>
    </location>
</feature>
<sequence>MKALDFGNGWYVVEPTLKTFG</sequence>
<name>A0A0F9F1T6_9ZZZZ</name>